<organism evidence="3 4">
    <name type="scientific">Rhodocyclus tenuis</name>
    <name type="common">Rhodospirillum tenue</name>
    <dbReference type="NCBI Taxonomy" id="1066"/>
    <lineage>
        <taxon>Bacteria</taxon>
        <taxon>Pseudomonadati</taxon>
        <taxon>Pseudomonadota</taxon>
        <taxon>Betaproteobacteria</taxon>
        <taxon>Rhodocyclales</taxon>
        <taxon>Rhodocyclaceae</taxon>
        <taxon>Rhodocyclus</taxon>
    </lineage>
</organism>
<dbReference type="CDD" id="cd00371">
    <property type="entry name" value="HMA"/>
    <property type="match status" value="1"/>
</dbReference>
<gene>
    <name evidence="3" type="ORF">GHK24_00615</name>
</gene>
<sequence length="68" mass="7527">MEKITLKIDGMICQTCEQNLNGVLRAMAGVERVVVTLNPGQAEIDYDPEIVDLQDFREAVETAGFEVV</sequence>
<feature type="domain" description="HMA" evidence="2">
    <location>
        <begin position="2"/>
        <end position="68"/>
    </location>
</feature>
<evidence type="ECO:0000256" key="1">
    <source>
        <dbReference type="ARBA" id="ARBA00022723"/>
    </source>
</evidence>
<dbReference type="GO" id="GO:0046872">
    <property type="term" value="F:metal ion binding"/>
    <property type="evidence" value="ECO:0007669"/>
    <property type="project" value="UniProtKB-KW"/>
</dbReference>
<dbReference type="InterPro" id="IPR036163">
    <property type="entry name" value="HMA_dom_sf"/>
</dbReference>
<dbReference type="Gene3D" id="3.30.70.100">
    <property type="match status" value="1"/>
</dbReference>
<protein>
    <submittedName>
        <fullName evidence="3">Heavy metal transporter</fullName>
    </submittedName>
</protein>
<dbReference type="EMBL" id="WIXJ01000001">
    <property type="protein sequence ID" value="MQY50287.1"/>
    <property type="molecule type" value="Genomic_DNA"/>
</dbReference>
<dbReference type="PROSITE" id="PS50846">
    <property type="entry name" value="HMA_2"/>
    <property type="match status" value="1"/>
</dbReference>
<dbReference type="PANTHER" id="PTHR46594">
    <property type="entry name" value="P-TYPE CATION-TRANSPORTING ATPASE"/>
    <property type="match status" value="1"/>
</dbReference>
<name>A0A6L5JS62_RHOTE</name>
<reference evidence="3 4" key="1">
    <citation type="submission" date="2019-10" db="EMBL/GenBank/DDBJ databases">
        <title>Whole-genome sequence of the purple nonsulfur photosynthetic bacterium Rhodocyclus tenuis.</title>
        <authorList>
            <person name="Kyndt J.A."/>
            <person name="Meyer T.E."/>
        </authorList>
    </citation>
    <scope>NUCLEOTIDE SEQUENCE [LARGE SCALE GENOMIC DNA]</scope>
    <source>
        <strain evidence="3 4">DSM 110</strain>
    </source>
</reference>
<comment type="caution">
    <text evidence="3">The sequence shown here is derived from an EMBL/GenBank/DDBJ whole genome shotgun (WGS) entry which is preliminary data.</text>
</comment>
<dbReference type="Proteomes" id="UP000480275">
    <property type="component" value="Unassembled WGS sequence"/>
</dbReference>
<dbReference type="PANTHER" id="PTHR46594:SF4">
    <property type="entry name" value="P-TYPE CATION-TRANSPORTING ATPASE"/>
    <property type="match status" value="1"/>
</dbReference>
<proteinExistence type="predicted"/>
<dbReference type="InterPro" id="IPR017969">
    <property type="entry name" value="Heavy-metal-associated_CS"/>
</dbReference>
<evidence type="ECO:0000259" key="2">
    <source>
        <dbReference type="PROSITE" id="PS50846"/>
    </source>
</evidence>
<accession>A0A6L5JS62</accession>
<keyword evidence="1" id="KW-0479">Metal-binding</keyword>
<evidence type="ECO:0000313" key="4">
    <source>
        <dbReference type="Proteomes" id="UP000480275"/>
    </source>
</evidence>
<dbReference type="Pfam" id="PF00403">
    <property type="entry name" value="HMA"/>
    <property type="match status" value="1"/>
</dbReference>
<dbReference type="PROSITE" id="PS01047">
    <property type="entry name" value="HMA_1"/>
    <property type="match status" value="1"/>
</dbReference>
<dbReference type="AlphaFoldDB" id="A0A6L5JS62"/>
<dbReference type="PRINTS" id="PR00942">
    <property type="entry name" value="CUATPASEI"/>
</dbReference>
<dbReference type="FunFam" id="3.30.70.100:FF:000001">
    <property type="entry name" value="ATPase copper transporting beta"/>
    <property type="match status" value="1"/>
</dbReference>
<evidence type="ECO:0000313" key="3">
    <source>
        <dbReference type="EMBL" id="MQY50287.1"/>
    </source>
</evidence>
<dbReference type="SUPFAM" id="SSF55008">
    <property type="entry name" value="HMA, heavy metal-associated domain"/>
    <property type="match status" value="1"/>
</dbReference>
<dbReference type="OrthoDB" id="9813965at2"/>
<dbReference type="InterPro" id="IPR006121">
    <property type="entry name" value="HMA_dom"/>
</dbReference>